<evidence type="ECO:0000256" key="1">
    <source>
        <dbReference type="ARBA" id="ARBA00001946"/>
    </source>
</evidence>
<gene>
    <name evidence="19" type="ordered locus">Pro_1819</name>
</gene>
<protein>
    <recommendedName>
        <fullName evidence="16">Beta-monoglucosyldiacylglycerol synthase</fullName>
        <ecNumber evidence="15">2.4.1.336</ecNumber>
    </recommendedName>
    <alternativeName>
        <fullName evidence="17">UDP-glucose:1,2-diacylglycerol 3-beta-D-glucosyltransferase</fullName>
    </alternativeName>
</protein>
<comment type="subcellular location">
    <subcellularLocation>
        <location evidence="2">Membrane</location>
        <topology evidence="2">Multi-pass membrane protein</topology>
    </subcellularLocation>
</comment>
<feature type="transmembrane region" description="Helical" evidence="18">
    <location>
        <begin position="333"/>
        <end position="356"/>
    </location>
</feature>
<keyword evidence="12 18" id="KW-0472">Membrane</keyword>
<dbReference type="Gene3D" id="3.90.550.10">
    <property type="entry name" value="Spore Coat Polysaccharide Biosynthesis Protein SpsA, Chain A"/>
    <property type="match status" value="1"/>
</dbReference>
<dbReference type="GO" id="GO:0016758">
    <property type="term" value="F:hexosyltransferase activity"/>
    <property type="evidence" value="ECO:0007669"/>
    <property type="project" value="TreeGrafter"/>
</dbReference>
<reference evidence="19 20" key="1">
    <citation type="journal article" date="2003" name="Proc. Natl. Acad. Sci. U.S.A.">
        <title>Genome sequence of the cyanobacterium Prochlorococcus marinus SS120, a nearly minimal oxyphototrophic genome.</title>
        <authorList>
            <person name="Dufresne A."/>
            <person name="Salanoubat M."/>
            <person name="Partensky F."/>
            <person name="Artiguenave F."/>
            <person name="Axmann I.M."/>
            <person name="Barbe V."/>
            <person name="Duprat S."/>
            <person name="Galperin M.Y."/>
            <person name="Koonin E.V."/>
            <person name="Le Gall F."/>
            <person name="Makarova K.S."/>
            <person name="Ostrowski M."/>
            <person name="Oztas S."/>
            <person name="Robert C."/>
            <person name="Rogozin I.B."/>
            <person name="Scanlan D.J."/>
            <person name="Tandeau de Marsac N."/>
            <person name="Weissenbach J."/>
            <person name="Wincker P."/>
            <person name="Wolf Y.I."/>
            <person name="Hess W.R."/>
        </authorList>
    </citation>
    <scope>NUCLEOTIDE SEQUENCE [LARGE SCALE GENOMIC DNA]</scope>
    <source>
        <strain evidence="20">SARG / CCMP1375 / SS120</strain>
    </source>
</reference>
<dbReference type="PATRIC" id="fig|167539.5.peg.1921"/>
<evidence type="ECO:0000256" key="10">
    <source>
        <dbReference type="ARBA" id="ARBA00022989"/>
    </source>
</evidence>
<keyword evidence="6" id="KW-0808">Transferase</keyword>
<comment type="similarity">
    <text evidence="3">Belongs to the glycosyltransferase 2 family.</text>
</comment>
<evidence type="ECO:0000313" key="19">
    <source>
        <dbReference type="EMBL" id="AAQ00863.1"/>
    </source>
</evidence>
<dbReference type="KEGG" id="pma:Pro_1819"/>
<dbReference type="GO" id="GO:0046467">
    <property type="term" value="P:membrane lipid biosynthetic process"/>
    <property type="evidence" value="ECO:0007669"/>
    <property type="project" value="UniProtKB-ARBA"/>
</dbReference>
<evidence type="ECO:0000256" key="9">
    <source>
        <dbReference type="ARBA" id="ARBA00022842"/>
    </source>
</evidence>
<feature type="transmembrane region" description="Helical" evidence="18">
    <location>
        <begin position="399"/>
        <end position="423"/>
    </location>
</feature>
<dbReference type="GO" id="GO:0006071">
    <property type="term" value="P:glycerol metabolic process"/>
    <property type="evidence" value="ECO:0007669"/>
    <property type="project" value="UniProtKB-KW"/>
</dbReference>
<keyword evidence="11" id="KW-0443">Lipid metabolism</keyword>
<keyword evidence="20" id="KW-1185">Reference proteome</keyword>
<evidence type="ECO:0000256" key="12">
    <source>
        <dbReference type="ARBA" id="ARBA00023136"/>
    </source>
</evidence>
<dbReference type="HOGENOM" id="CLU_037834_0_0_3"/>
<dbReference type="CAZy" id="GT2">
    <property type="family name" value="Glycosyltransferase Family 2"/>
</dbReference>
<evidence type="ECO:0000256" key="6">
    <source>
        <dbReference type="ARBA" id="ARBA00022679"/>
    </source>
</evidence>
<proteinExistence type="inferred from homology"/>
<dbReference type="CDD" id="cd06423">
    <property type="entry name" value="CESA_like"/>
    <property type="match status" value="1"/>
</dbReference>
<keyword evidence="5" id="KW-0328">Glycosyltransferase</keyword>
<dbReference type="GO" id="GO:0005886">
    <property type="term" value="C:plasma membrane"/>
    <property type="evidence" value="ECO:0007669"/>
    <property type="project" value="TreeGrafter"/>
</dbReference>
<keyword evidence="13" id="KW-0119">Carbohydrate metabolism</keyword>
<dbReference type="SUPFAM" id="SSF53448">
    <property type="entry name" value="Nucleotide-diphospho-sugar transferases"/>
    <property type="match status" value="1"/>
</dbReference>
<evidence type="ECO:0000256" key="4">
    <source>
        <dbReference type="ARBA" id="ARBA00022516"/>
    </source>
</evidence>
<evidence type="ECO:0000256" key="13">
    <source>
        <dbReference type="ARBA" id="ARBA00023277"/>
    </source>
</evidence>
<dbReference type="STRING" id="167539.Pro_1819"/>
<comment type="catalytic activity">
    <reaction evidence="14">
        <text>a 1,2-diacyl-sn-glycerol + UDP-alpha-D-glucose = a 1,2-diacyl-3-O-(beta-D-glucopyranosyl)-sn-glycerol + UDP + H(+)</text>
        <dbReference type="Rhea" id="RHEA:17285"/>
        <dbReference type="ChEBI" id="CHEBI:15378"/>
        <dbReference type="ChEBI" id="CHEBI:17815"/>
        <dbReference type="ChEBI" id="CHEBI:58223"/>
        <dbReference type="ChEBI" id="CHEBI:58885"/>
        <dbReference type="ChEBI" id="CHEBI:75799"/>
        <dbReference type="EC" id="2.4.1.336"/>
    </reaction>
</comment>
<sequence>MAIPSVNGGHRRSKAFLFLICCALAGSLPHCMKQPQSFFPALTLAFLLGIYAFRVVLRGRSNFKNLLTVSNDILEIDDDLPFVDVIVSARDEEAVVGKLVQRLAAMQYPKEKIQICIIDDGSQDKTSLILQELNKQFSNLKVISRSRKSGGGKSGALNQALKKVHGEWVFILDADADFNDEILLKLVPFAKEGRWAAVQLRKAVVNSQQNLLTCCQAMEMAMDTVIQQGRQSIGGVVELRGNGALLNRQALDKCGGFNEGTVTDDLDLSFRFLLSGGLIGILWDPPVYEEGVETLGPLMRQRKRWAEGGLQRFFDYWPLLISRRLNSAQHLDLTAFFLLQYVLPVISFFDVITFLITKTIPVYWPLSIVAFSISGLAFFSGCRRSSFGPKIPNPTPFHLIISIIYLSHWFFVIPLITIKMAFIPKKLVWVKTMHKGN</sequence>
<evidence type="ECO:0000256" key="17">
    <source>
        <dbReference type="ARBA" id="ARBA00078564"/>
    </source>
</evidence>
<evidence type="ECO:0000256" key="8">
    <source>
        <dbReference type="ARBA" id="ARBA00022798"/>
    </source>
</evidence>
<evidence type="ECO:0000256" key="2">
    <source>
        <dbReference type="ARBA" id="ARBA00004141"/>
    </source>
</evidence>
<dbReference type="RefSeq" id="WP_011125968.1">
    <property type="nucleotide sequence ID" value="NC_005042.1"/>
</dbReference>
<feature type="transmembrane region" description="Helical" evidence="18">
    <location>
        <begin position="37"/>
        <end position="57"/>
    </location>
</feature>
<evidence type="ECO:0000256" key="11">
    <source>
        <dbReference type="ARBA" id="ARBA00023098"/>
    </source>
</evidence>
<organism evidence="19 20">
    <name type="scientific">Prochlorococcus marinus (strain SARG / CCMP1375 / SS120)</name>
    <dbReference type="NCBI Taxonomy" id="167539"/>
    <lineage>
        <taxon>Bacteria</taxon>
        <taxon>Bacillati</taxon>
        <taxon>Cyanobacteriota</taxon>
        <taxon>Cyanophyceae</taxon>
        <taxon>Synechococcales</taxon>
        <taxon>Prochlorococcaceae</taxon>
        <taxon>Prochlorococcus</taxon>
    </lineage>
</organism>
<keyword evidence="4" id="KW-0444">Lipid biosynthesis</keyword>
<dbReference type="EnsemblBacteria" id="AAQ00863">
    <property type="protein sequence ID" value="AAQ00863"/>
    <property type="gene ID" value="Pro_1819"/>
</dbReference>
<accession>Q7V9L3</accession>
<dbReference type="Proteomes" id="UP000001420">
    <property type="component" value="Chromosome"/>
</dbReference>
<evidence type="ECO:0000256" key="14">
    <source>
        <dbReference type="ARBA" id="ARBA00053004"/>
    </source>
</evidence>
<dbReference type="OrthoDB" id="9766299at2"/>
<evidence type="ECO:0000256" key="7">
    <source>
        <dbReference type="ARBA" id="ARBA00022692"/>
    </source>
</evidence>
<evidence type="ECO:0000256" key="5">
    <source>
        <dbReference type="ARBA" id="ARBA00022676"/>
    </source>
</evidence>
<dbReference type="AlphaFoldDB" id="Q7V9L3"/>
<keyword evidence="9" id="KW-0460">Magnesium</keyword>
<dbReference type="InterPro" id="IPR050321">
    <property type="entry name" value="Glycosyltr_2/OpgH_subfam"/>
</dbReference>
<dbReference type="PANTHER" id="PTHR43867:SF2">
    <property type="entry name" value="CELLULOSE SYNTHASE CATALYTIC SUBUNIT A [UDP-FORMING]"/>
    <property type="match status" value="1"/>
</dbReference>
<evidence type="ECO:0000256" key="15">
    <source>
        <dbReference type="ARBA" id="ARBA00066964"/>
    </source>
</evidence>
<feature type="transmembrane region" description="Helical" evidence="18">
    <location>
        <begin position="362"/>
        <end position="379"/>
    </location>
</feature>
<comment type="cofactor">
    <cofactor evidence="1">
        <name>Mg(2+)</name>
        <dbReference type="ChEBI" id="CHEBI:18420"/>
    </cofactor>
</comment>
<evidence type="ECO:0000256" key="3">
    <source>
        <dbReference type="ARBA" id="ARBA00006739"/>
    </source>
</evidence>
<dbReference type="PANTHER" id="PTHR43867">
    <property type="entry name" value="CELLULOSE SYNTHASE CATALYTIC SUBUNIT A [UDP-FORMING]"/>
    <property type="match status" value="1"/>
</dbReference>
<keyword evidence="8" id="KW-0319">Glycerol metabolism</keyword>
<dbReference type="Pfam" id="PF13641">
    <property type="entry name" value="Glyco_tranf_2_3"/>
    <property type="match status" value="1"/>
</dbReference>
<dbReference type="EC" id="2.4.1.336" evidence="15"/>
<evidence type="ECO:0000313" key="20">
    <source>
        <dbReference type="Proteomes" id="UP000001420"/>
    </source>
</evidence>
<dbReference type="FunFam" id="3.90.550.10:FF:000164">
    <property type="entry name" value="Beta-(1-3)-glucosyl transferase"/>
    <property type="match status" value="1"/>
</dbReference>
<keyword evidence="10 18" id="KW-1133">Transmembrane helix</keyword>
<name>Q7V9L3_PROMA</name>
<dbReference type="eggNOG" id="COG1215">
    <property type="taxonomic scope" value="Bacteria"/>
</dbReference>
<dbReference type="InterPro" id="IPR029044">
    <property type="entry name" value="Nucleotide-diphossugar_trans"/>
</dbReference>
<dbReference type="EMBL" id="AE017126">
    <property type="protein sequence ID" value="AAQ00863.1"/>
    <property type="molecule type" value="Genomic_DNA"/>
</dbReference>
<keyword evidence="7 18" id="KW-0812">Transmembrane</keyword>
<evidence type="ECO:0000256" key="16">
    <source>
        <dbReference type="ARBA" id="ARBA00068721"/>
    </source>
</evidence>
<evidence type="ECO:0000256" key="18">
    <source>
        <dbReference type="SAM" id="Phobius"/>
    </source>
</evidence>